<dbReference type="EMBL" id="KZ451932">
    <property type="protein sequence ID" value="PKA61167.1"/>
    <property type="molecule type" value="Genomic_DNA"/>
</dbReference>
<dbReference type="PANTHER" id="PTHR36369">
    <property type="entry name" value="TRANSMEMBRANE PROTEIN"/>
    <property type="match status" value="1"/>
</dbReference>
<name>A0A2I0B053_9ASPA</name>
<keyword evidence="1" id="KW-0812">Transmembrane</keyword>
<evidence type="ECO:0000313" key="3">
    <source>
        <dbReference type="Proteomes" id="UP000236161"/>
    </source>
</evidence>
<gene>
    <name evidence="2" type="ORF">AXF42_Ash006063</name>
</gene>
<accession>A0A2I0B053</accession>
<evidence type="ECO:0000313" key="2">
    <source>
        <dbReference type="EMBL" id="PKA61167.1"/>
    </source>
</evidence>
<keyword evidence="1" id="KW-0472">Membrane</keyword>
<keyword evidence="1" id="KW-1133">Transmembrane helix</keyword>
<proteinExistence type="predicted"/>
<protein>
    <submittedName>
        <fullName evidence="2">Uncharacterized protein</fullName>
    </submittedName>
</protein>
<organism evidence="2 3">
    <name type="scientific">Apostasia shenzhenica</name>
    <dbReference type="NCBI Taxonomy" id="1088818"/>
    <lineage>
        <taxon>Eukaryota</taxon>
        <taxon>Viridiplantae</taxon>
        <taxon>Streptophyta</taxon>
        <taxon>Embryophyta</taxon>
        <taxon>Tracheophyta</taxon>
        <taxon>Spermatophyta</taxon>
        <taxon>Magnoliopsida</taxon>
        <taxon>Liliopsida</taxon>
        <taxon>Asparagales</taxon>
        <taxon>Orchidaceae</taxon>
        <taxon>Apostasioideae</taxon>
        <taxon>Apostasia</taxon>
    </lineage>
</organism>
<sequence>MDLLRAPPEDFLLAAAGGLPWAWIAVLTAAVGLWRIRSVGSRFDAHSSAPFSPPPPNLISSPPLATESPAAQKERFTAYYYSEPAEEGGRWGCIDYGEEEVTGGNDDGGEADKELTAPLVIRSEWEGIWSAWRGDLGWYRHQRRTAINGSVVRLWGGEELRQRM</sequence>
<dbReference type="OrthoDB" id="1921606at2759"/>
<keyword evidence="3" id="KW-1185">Reference proteome</keyword>
<reference evidence="2 3" key="1">
    <citation type="journal article" date="2017" name="Nature">
        <title>The Apostasia genome and the evolution of orchids.</title>
        <authorList>
            <person name="Zhang G.Q."/>
            <person name="Liu K.W."/>
            <person name="Li Z."/>
            <person name="Lohaus R."/>
            <person name="Hsiao Y.Y."/>
            <person name="Niu S.C."/>
            <person name="Wang J.Y."/>
            <person name="Lin Y.C."/>
            <person name="Xu Q."/>
            <person name="Chen L.J."/>
            <person name="Yoshida K."/>
            <person name="Fujiwara S."/>
            <person name="Wang Z.W."/>
            <person name="Zhang Y.Q."/>
            <person name="Mitsuda N."/>
            <person name="Wang M."/>
            <person name="Liu G.H."/>
            <person name="Pecoraro L."/>
            <person name="Huang H.X."/>
            <person name="Xiao X.J."/>
            <person name="Lin M."/>
            <person name="Wu X.Y."/>
            <person name="Wu W.L."/>
            <person name="Chen Y.Y."/>
            <person name="Chang S.B."/>
            <person name="Sakamoto S."/>
            <person name="Ohme-Takagi M."/>
            <person name="Yagi M."/>
            <person name="Zeng S.J."/>
            <person name="Shen C.Y."/>
            <person name="Yeh C.M."/>
            <person name="Luo Y.B."/>
            <person name="Tsai W.C."/>
            <person name="Van de Peer Y."/>
            <person name="Liu Z.J."/>
        </authorList>
    </citation>
    <scope>NUCLEOTIDE SEQUENCE [LARGE SCALE GENOMIC DNA]</scope>
    <source>
        <strain evidence="3">cv. Shenzhen</strain>
        <tissue evidence="2">Stem</tissue>
    </source>
</reference>
<dbReference type="PANTHER" id="PTHR36369:SF1">
    <property type="entry name" value="TRANSMEMBRANE PROTEIN"/>
    <property type="match status" value="1"/>
</dbReference>
<dbReference type="AlphaFoldDB" id="A0A2I0B053"/>
<dbReference type="Proteomes" id="UP000236161">
    <property type="component" value="Unassembled WGS sequence"/>
</dbReference>
<evidence type="ECO:0000256" key="1">
    <source>
        <dbReference type="SAM" id="Phobius"/>
    </source>
</evidence>
<feature type="transmembrane region" description="Helical" evidence="1">
    <location>
        <begin position="12"/>
        <end position="34"/>
    </location>
</feature>